<protein>
    <recommendedName>
        <fullName evidence="12">Polyhydroxybutyrate depolymerase</fullName>
    </recommendedName>
</protein>
<dbReference type="PROSITE" id="PS51257">
    <property type="entry name" value="PROKAR_LIPOPROTEIN"/>
    <property type="match status" value="1"/>
</dbReference>
<sequence length="315" mass="33407">MRRLLLIPLALVAVLALALAACETEKGGGGGTRATGTPPASVDGISTRAGTHKEKIDVGTIAPREYLIHIPPKVAKSKWRNGRLAKRLPVVLALHGGFSTMGQMQRLTNFDSLADEHGFIAVYPNGFATTWNAGDCCGAAKIGHVNDVDFLSRLIDKLNRTGLVDPKRVFVTGFSNGAGMAYRMACEEADKVAAIGVVEGALVTKCDPSRPVSAMIFHGTADGNVPFNGGGRRDINDSRGFPPVKDAVDFWRRVANLGATSKKITAQTSSTDCEATDKGAGGVQVTFCKIDGGRHQWPSGASTTLWNFFATHGRD</sequence>
<dbReference type="RefSeq" id="WP_161101101.1">
    <property type="nucleotide sequence ID" value="NZ_JBHLYI010000002.1"/>
</dbReference>
<dbReference type="Gene3D" id="3.40.50.1820">
    <property type="entry name" value="alpha/beta hydrolase"/>
    <property type="match status" value="1"/>
</dbReference>
<feature type="chain" id="PRO_5026332010" description="Polyhydroxybutyrate depolymerase" evidence="9">
    <location>
        <begin position="21"/>
        <end position="315"/>
    </location>
</feature>
<evidence type="ECO:0000313" key="11">
    <source>
        <dbReference type="Proteomes" id="UP000431901"/>
    </source>
</evidence>
<evidence type="ECO:0000256" key="6">
    <source>
        <dbReference type="ARBA" id="ARBA00023277"/>
    </source>
</evidence>
<name>A0A6I4W2F5_9ACTN</name>
<evidence type="ECO:0000256" key="1">
    <source>
        <dbReference type="ARBA" id="ARBA00004613"/>
    </source>
</evidence>
<evidence type="ECO:0008006" key="12">
    <source>
        <dbReference type="Google" id="ProtNLM"/>
    </source>
</evidence>
<evidence type="ECO:0000256" key="4">
    <source>
        <dbReference type="ARBA" id="ARBA00022729"/>
    </source>
</evidence>
<reference evidence="10 11" key="1">
    <citation type="submission" date="2019-12" db="EMBL/GenBank/DDBJ databases">
        <title>Nocardia macrotermitis sp. nov. and Nocardia aurantia sp. nov., isolated from the gut of the fungus growing-termite Macrotermes natalensis.</title>
        <authorList>
            <person name="Christine B."/>
            <person name="Rene B."/>
        </authorList>
    </citation>
    <scope>NUCLEOTIDE SEQUENCE [LARGE SCALE GENOMIC DNA]</scope>
    <source>
        <strain evidence="10 11">DSM 102126</strain>
    </source>
</reference>
<evidence type="ECO:0000313" key="10">
    <source>
        <dbReference type="EMBL" id="MXQ62870.1"/>
    </source>
</evidence>
<evidence type="ECO:0000256" key="7">
    <source>
        <dbReference type="ARBA" id="ARBA00023326"/>
    </source>
</evidence>
<dbReference type="PANTHER" id="PTHR38050:SF2">
    <property type="entry name" value="FERULOYL ESTERASE C-RELATED"/>
    <property type="match status" value="1"/>
</dbReference>
<dbReference type="Proteomes" id="UP000431901">
    <property type="component" value="Unassembled WGS sequence"/>
</dbReference>
<evidence type="ECO:0000256" key="9">
    <source>
        <dbReference type="SAM" id="SignalP"/>
    </source>
</evidence>
<dbReference type="InterPro" id="IPR010126">
    <property type="entry name" value="Esterase_phb"/>
</dbReference>
<evidence type="ECO:0000256" key="5">
    <source>
        <dbReference type="ARBA" id="ARBA00022801"/>
    </source>
</evidence>
<dbReference type="GO" id="GO:0045493">
    <property type="term" value="P:xylan catabolic process"/>
    <property type="evidence" value="ECO:0007669"/>
    <property type="project" value="UniProtKB-KW"/>
</dbReference>
<accession>A0A6I4W2F5</accession>
<keyword evidence="6" id="KW-0119">Carbohydrate metabolism</keyword>
<feature type="region of interest" description="Disordered" evidence="8">
    <location>
        <begin position="25"/>
        <end position="48"/>
    </location>
</feature>
<dbReference type="AlphaFoldDB" id="A0A6I4W2F5"/>
<feature type="signal peptide" evidence="9">
    <location>
        <begin position="1"/>
        <end position="20"/>
    </location>
</feature>
<dbReference type="SUPFAM" id="SSF53474">
    <property type="entry name" value="alpha/beta-Hydrolases"/>
    <property type="match status" value="1"/>
</dbReference>
<dbReference type="PANTHER" id="PTHR38050">
    <property type="match status" value="1"/>
</dbReference>
<dbReference type="InterPro" id="IPR029058">
    <property type="entry name" value="AB_hydrolase_fold"/>
</dbReference>
<evidence type="ECO:0000256" key="2">
    <source>
        <dbReference type="ARBA" id="ARBA00022525"/>
    </source>
</evidence>
<evidence type="ECO:0000256" key="3">
    <source>
        <dbReference type="ARBA" id="ARBA00022651"/>
    </source>
</evidence>
<keyword evidence="5" id="KW-0378">Hydrolase</keyword>
<keyword evidence="11" id="KW-1185">Reference proteome</keyword>
<dbReference type="EMBL" id="WUTW01000001">
    <property type="protein sequence ID" value="MXQ62870.1"/>
    <property type="molecule type" value="Genomic_DNA"/>
</dbReference>
<dbReference type="OrthoDB" id="9767239at2"/>
<keyword evidence="3" id="KW-0858">Xylan degradation</keyword>
<keyword evidence="2" id="KW-0964">Secreted</keyword>
<organism evidence="10 11">
    <name type="scientific">Actinomadura rayongensis</name>
    <dbReference type="NCBI Taxonomy" id="1429076"/>
    <lineage>
        <taxon>Bacteria</taxon>
        <taxon>Bacillati</taxon>
        <taxon>Actinomycetota</taxon>
        <taxon>Actinomycetes</taxon>
        <taxon>Streptosporangiales</taxon>
        <taxon>Thermomonosporaceae</taxon>
        <taxon>Actinomadura</taxon>
    </lineage>
</organism>
<comment type="caution">
    <text evidence="10">The sequence shown here is derived from an EMBL/GenBank/DDBJ whole genome shotgun (WGS) entry which is preliminary data.</text>
</comment>
<dbReference type="GO" id="GO:0030600">
    <property type="term" value="F:feruloyl esterase activity"/>
    <property type="evidence" value="ECO:0007669"/>
    <property type="project" value="InterPro"/>
</dbReference>
<keyword evidence="4 9" id="KW-0732">Signal</keyword>
<dbReference type="InterPro" id="IPR043595">
    <property type="entry name" value="FaeB/C/D"/>
</dbReference>
<keyword evidence="7" id="KW-0624">Polysaccharide degradation</keyword>
<comment type="subcellular location">
    <subcellularLocation>
        <location evidence="1">Secreted</location>
    </subcellularLocation>
</comment>
<gene>
    <name evidence="10" type="ORF">GQ466_02370</name>
</gene>
<dbReference type="Pfam" id="PF10503">
    <property type="entry name" value="Esterase_PHB"/>
    <property type="match status" value="1"/>
</dbReference>
<proteinExistence type="predicted"/>
<evidence type="ECO:0000256" key="8">
    <source>
        <dbReference type="SAM" id="MobiDB-lite"/>
    </source>
</evidence>
<dbReference type="GO" id="GO:0005576">
    <property type="term" value="C:extracellular region"/>
    <property type="evidence" value="ECO:0007669"/>
    <property type="project" value="UniProtKB-SubCell"/>
</dbReference>